<comment type="caution">
    <text evidence="2">The sequence shown here is derived from an EMBL/GenBank/DDBJ whole genome shotgun (WGS) entry which is preliminary data.</text>
</comment>
<name>A0A0F8ZJ62_9ZZZZ</name>
<dbReference type="InterPro" id="IPR016185">
    <property type="entry name" value="PreATP-grasp_dom_sf"/>
</dbReference>
<reference evidence="2" key="1">
    <citation type="journal article" date="2015" name="Nature">
        <title>Complex archaea that bridge the gap between prokaryotes and eukaryotes.</title>
        <authorList>
            <person name="Spang A."/>
            <person name="Saw J.H."/>
            <person name="Jorgensen S.L."/>
            <person name="Zaremba-Niedzwiedzka K."/>
            <person name="Martijn J."/>
            <person name="Lind A.E."/>
            <person name="van Eijk R."/>
            <person name="Schleper C."/>
            <person name="Guy L."/>
            <person name="Ettema T.J."/>
        </authorList>
    </citation>
    <scope>NUCLEOTIDE SEQUENCE</scope>
</reference>
<dbReference type="InterPro" id="IPR054350">
    <property type="entry name" value="PurT/PurK_preATP-grasp"/>
</dbReference>
<dbReference type="PANTHER" id="PTHR11609:SF5">
    <property type="entry name" value="PHOSPHORIBOSYLAMINOIMIDAZOLE CARBOXYLASE"/>
    <property type="match status" value="1"/>
</dbReference>
<dbReference type="Pfam" id="PF22660">
    <property type="entry name" value="RS_preATP-grasp-like"/>
    <property type="match status" value="1"/>
</dbReference>
<dbReference type="Gene3D" id="3.40.50.20">
    <property type="match status" value="1"/>
</dbReference>
<dbReference type="EMBL" id="LAZR01060076">
    <property type="protein sequence ID" value="KKK66444.1"/>
    <property type="molecule type" value="Genomic_DNA"/>
</dbReference>
<sequence>MAKILGIIGGGQLGMMLTEAAKKMSEHISDVIVLDPTENCPAAKVGATQIVADFKDENAIQELATKSDILTYEIESGNTVILKKLENQCEINPSPHTLQIMQELAIL</sequence>
<dbReference type="PANTHER" id="PTHR11609">
    <property type="entry name" value="PURINE BIOSYNTHESIS PROTEIN 6/7, PUR6/7"/>
    <property type="match status" value="1"/>
</dbReference>
<dbReference type="AlphaFoldDB" id="A0A0F8ZJ62"/>
<protein>
    <recommendedName>
        <fullName evidence="1">PurT/PurK-like preATP-grasp domain-containing protein</fullName>
    </recommendedName>
</protein>
<evidence type="ECO:0000313" key="2">
    <source>
        <dbReference type="EMBL" id="KKK66444.1"/>
    </source>
</evidence>
<gene>
    <name evidence="2" type="ORF">LCGC14_2964030</name>
</gene>
<accession>A0A0F8ZJ62</accession>
<feature type="domain" description="PurT/PurK-like preATP-grasp" evidence="1">
    <location>
        <begin position="3"/>
        <end position="102"/>
    </location>
</feature>
<evidence type="ECO:0000259" key="1">
    <source>
        <dbReference type="Pfam" id="PF22660"/>
    </source>
</evidence>
<proteinExistence type="predicted"/>
<organism evidence="2">
    <name type="scientific">marine sediment metagenome</name>
    <dbReference type="NCBI Taxonomy" id="412755"/>
    <lineage>
        <taxon>unclassified sequences</taxon>
        <taxon>metagenomes</taxon>
        <taxon>ecological metagenomes</taxon>
    </lineage>
</organism>
<dbReference type="SUPFAM" id="SSF52440">
    <property type="entry name" value="PreATP-grasp domain"/>
    <property type="match status" value="1"/>
</dbReference>